<dbReference type="Gene3D" id="2.30.30.400">
    <property type="entry name" value="Rof-like"/>
    <property type="match status" value="1"/>
</dbReference>
<organism evidence="1">
    <name type="scientific">hydrothermal vent metagenome</name>
    <dbReference type="NCBI Taxonomy" id="652676"/>
    <lineage>
        <taxon>unclassified sequences</taxon>
        <taxon>metagenomes</taxon>
        <taxon>ecological metagenomes</taxon>
    </lineage>
</organism>
<proteinExistence type="predicted"/>
<dbReference type="EMBL" id="UOFI01000041">
    <property type="protein sequence ID" value="VAW63427.1"/>
    <property type="molecule type" value="Genomic_DNA"/>
</dbReference>
<dbReference type="InterPro" id="IPR038626">
    <property type="entry name" value="Rof-like_sf"/>
</dbReference>
<dbReference type="SUPFAM" id="SSF101744">
    <property type="entry name" value="Rof/RNase P subunit-like"/>
    <property type="match status" value="1"/>
</dbReference>
<evidence type="ECO:0008006" key="2">
    <source>
        <dbReference type="Google" id="ProtNLM"/>
    </source>
</evidence>
<protein>
    <recommendedName>
        <fullName evidence="2">Rho-specific inhibitor of transcription termination (YaeO)</fullName>
    </recommendedName>
</protein>
<accession>A0A3B0XJW7</accession>
<dbReference type="AlphaFoldDB" id="A0A3B0XJW7"/>
<dbReference type="InterPro" id="IPR023534">
    <property type="entry name" value="Rof/RNase_P-like"/>
</dbReference>
<reference evidence="1" key="1">
    <citation type="submission" date="2018-06" db="EMBL/GenBank/DDBJ databases">
        <authorList>
            <person name="Zhirakovskaya E."/>
        </authorList>
    </citation>
    <scope>NUCLEOTIDE SEQUENCE</scope>
</reference>
<evidence type="ECO:0000313" key="1">
    <source>
        <dbReference type="EMBL" id="VAW63427.1"/>
    </source>
</evidence>
<name>A0A3B0XJW7_9ZZZZ</name>
<gene>
    <name evidence="1" type="ORF">MNBD_GAMMA09-810</name>
</gene>
<sequence length="86" mass="9872">MPDKPYQPIACADYDIFEIAIMRGHLLILQWRSDAGETLKKTVKPVSLDIYQGAEYLCFELLNMDILKLRLDKIISAEMMSAIHDV</sequence>